<keyword evidence="2" id="KW-1185">Reference proteome</keyword>
<reference evidence="1 2" key="1">
    <citation type="journal article" date="2018" name="Sci. Rep.">
        <title>Genomic signatures of local adaptation to the degree of environmental predictability in rotifers.</title>
        <authorList>
            <person name="Franch-Gras L."/>
            <person name="Hahn C."/>
            <person name="Garcia-Roger E.M."/>
            <person name="Carmona M.J."/>
            <person name="Serra M."/>
            <person name="Gomez A."/>
        </authorList>
    </citation>
    <scope>NUCLEOTIDE SEQUENCE [LARGE SCALE GENOMIC DNA]</scope>
    <source>
        <strain evidence="1">HYR1</strain>
    </source>
</reference>
<name>A0A3M7SAY8_BRAPC</name>
<organism evidence="1 2">
    <name type="scientific">Brachionus plicatilis</name>
    <name type="common">Marine rotifer</name>
    <name type="synonym">Brachionus muelleri</name>
    <dbReference type="NCBI Taxonomy" id="10195"/>
    <lineage>
        <taxon>Eukaryota</taxon>
        <taxon>Metazoa</taxon>
        <taxon>Spiralia</taxon>
        <taxon>Gnathifera</taxon>
        <taxon>Rotifera</taxon>
        <taxon>Eurotatoria</taxon>
        <taxon>Monogononta</taxon>
        <taxon>Pseudotrocha</taxon>
        <taxon>Ploima</taxon>
        <taxon>Brachionidae</taxon>
        <taxon>Brachionus</taxon>
    </lineage>
</organism>
<accession>A0A3M7SAY8</accession>
<evidence type="ECO:0000313" key="2">
    <source>
        <dbReference type="Proteomes" id="UP000276133"/>
    </source>
</evidence>
<dbReference type="EMBL" id="REGN01001741">
    <property type="protein sequence ID" value="RNA32827.1"/>
    <property type="molecule type" value="Genomic_DNA"/>
</dbReference>
<protein>
    <submittedName>
        <fullName evidence="1">Uncharacterized protein</fullName>
    </submittedName>
</protein>
<dbReference type="AlphaFoldDB" id="A0A3M7SAY8"/>
<proteinExistence type="predicted"/>
<gene>
    <name evidence="1" type="ORF">BpHYR1_030691</name>
</gene>
<sequence>MIIFYVIKTQKKNLLKNGSSMNTKSY</sequence>
<dbReference type="Proteomes" id="UP000276133">
    <property type="component" value="Unassembled WGS sequence"/>
</dbReference>
<comment type="caution">
    <text evidence="1">The sequence shown here is derived from an EMBL/GenBank/DDBJ whole genome shotgun (WGS) entry which is preliminary data.</text>
</comment>
<evidence type="ECO:0000313" key="1">
    <source>
        <dbReference type="EMBL" id="RNA32827.1"/>
    </source>
</evidence>